<organism evidence="4 5">
    <name type="scientific">Steinernema carpocapsae</name>
    <name type="common">Entomopathogenic nematode</name>
    <dbReference type="NCBI Taxonomy" id="34508"/>
    <lineage>
        <taxon>Eukaryota</taxon>
        <taxon>Metazoa</taxon>
        <taxon>Ecdysozoa</taxon>
        <taxon>Nematoda</taxon>
        <taxon>Chromadorea</taxon>
        <taxon>Rhabditida</taxon>
        <taxon>Tylenchina</taxon>
        <taxon>Panagrolaimomorpha</taxon>
        <taxon>Strongyloidoidea</taxon>
        <taxon>Steinernematidae</taxon>
        <taxon>Steinernema</taxon>
    </lineage>
</organism>
<feature type="transmembrane region" description="Helical" evidence="2">
    <location>
        <begin position="184"/>
        <end position="204"/>
    </location>
</feature>
<dbReference type="InterPro" id="IPR036259">
    <property type="entry name" value="MFS_trans_sf"/>
</dbReference>
<feature type="transmembrane region" description="Helical" evidence="2">
    <location>
        <begin position="120"/>
        <end position="140"/>
    </location>
</feature>
<feature type="transmembrane region" description="Helical" evidence="2">
    <location>
        <begin position="409"/>
        <end position="431"/>
    </location>
</feature>
<evidence type="ECO:0000313" key="4">
    <source>
        <dbReference type="EMBL" id="TKR59537.1"/>
    </source>
</evidence>
<sequence length="476" mass="51460">MSVNPQATPTAGIFRDSTRYAVMAVATFCLTAVMSNALAFNFTVICMNDGGENATAAYSEDEKGWLFSAIAVGTLIGTVPITTMTTMFGIRNMFTGFCLVSGIATMLTPLATTWGFGWVFLMRVCNGFALAISFPALGSITAQWSTLKGSGMYIALMSCHLQFGPIFTMPVSGALCVSSLGWPAIYYLQGVLTLFASALFYAFYRDSPRFHKSVSSKELGKIEFGKTASSHRDPVPYGAILSSWPIWGVLVSSVGGAFGFQIFMQYGPTYLNKVLGYEIESTGFATAVPYVASCLVKVVAGPFSDRATCISEKTRLITFTIISQGCMALCFIILAFIPEELSFFGWLAYTAAIAFSGLNCVGVVKCAQLVSRHYIHFVMASTCFIGSIIVLVLPAFVRILAPNNSGSEWAFMFLVIAVLILVTNGFFIFVADAKPAPWTKSVSACESKPEDPPLKPQIQEIEPSALERPTFHTVET</sequence>
<dbReference type="AlphaFoldDB" id="A0A4U5LTX1"/>
<dbReference type="GO" id="GO:0022857">
    <property type="term" value="F:transmembrane transporter activity"/>
    <property type="evidence" value="ECO:0007669"/>
    <property type="project" value="InterPro"/>
</dbReference>
<dbReference type="PANTHER" id="PTHR45757">
    <property type="entry name" value="PROTEIN CBG23364-RELATED"/>
    <property type="match status" value="1"/>
</dbReference>
<proteinExistence type="predicted"/>
<evidence type="ECO:0000256" key="2">
    <source>
        <dbReference type="SAM" id="Phobius"/>
    </source>
</evidence>
<keyword evidence="2" id="KW-1133">Transmembrane helix</keyword>
<dbReference type="Pfam" id="PF07690">
    <property type="entry name" value="MFS_1"/>
    <property type="match status" value="1"/>
</dbReference>
<dbReference type="InterPro" id="IPR020846">
    <property type="entry name" value="MFS_dom"/>
</dbReference>
<feature type="transmembrane region" description="Helical" evidence="2">
    <location>
        <begin position="94"/>
        <end position="114"/>
    </location>
</feature>
<reference evidence="4 5" key="2">
    <citation type="journal article" date="2019" name="G3 (Bethesda)">
        <title>Hybrid Assembly of the Genome of the Entomopathogenic Nematode Steinernema carpocapsae Identifies the X-Chromosome.</title>
        <authorList>
            <person name="Serra L."/>
            <person name="Macchietto M."/>
            <person name="Macias-Munoz A."/>
            <person name="McGill C.J."/>
            <person name="Rodriguez I.M."/>
            <person name="Rodriguez B."/>
            <person name="Murad R."/>
            <person name="Mortazavi A."/>
        </authorList>
    </citation>
    <scope>NUCLEOTIDE SEQUENCE [LARGE SCALE GENOMIC DNA]</scope>
    <source>
        <strain evidence="4 5">ALL</strain>
    </source>
</reference>
<feature type="transmembrane region" description="Helical" evidence="2">
    <location>
        <begin position="316"/>
        <end position="337"/>
    </location>
</feature>
<keyword evidence="5" id="KW-1185">Reference proteome</keyword>
<dbReference type="EMBL" id="AZBU02000012">
    <property type="protein sequence ID" value="TKR59537.1"/>
    <property type="molecule type" value="Genomic_DNA"/>
</dbReference>
<evidence type="ECO:0000256" key="1">
    <source>
        <dbReference type="ARBA" id="ARBA00004141"/>
    </source>
</evidence>
<gene>
    <name evidence="4" type="ORF">L596_029193</name>
</gene>
<feature type="transmembrane region" description="Helical" evidence="2">
    <location>
        <begin position="284"/>
        <end position="304"/>
    </location>
</feature>
<evidence type="ECO:0000259" key="3">
    <source>
        <dbReference type="PROSITE" id="PS50850"/>
    </source>
</evidence>
<dbReference type="STRING" id="34508.A0A4U5LTX1"/>
<dbReference type="InterPro" id="IPR011701">
    <property type="entry name" value="MFS"/>
</dbReference>
<keyword evidence="2" id="KW-0472">Membrane</keyword>
<feature type="transmembrane region" description="Helical" evidence="2">
    <location>
        <begin position="374"/>
        <end position="397"/>
    </location>
</feature>
<dbReference type="Proteomes" id="UP000298663">
    <property type="component" value="Unassembled WGS sequence"/>
</dbReference>
<dbReference type="PROSITE" id="PS50850">
    <property type="entry name" value="MFS"/>
    <property type="match status" value="1"/>
</dbReference>
<dbReference type="Gene3D" id="1.20.1250.20">
    <property type="entry name" value="MFS general substrate transporter like domains"/>
    <property type="match status" value="2"/>
</dbReference>
<feature type="transmembrane region" description="Helical" evidence="2">
    <location>
        <begin position="65"/>
        <end position="82"/>
    </location>
</feature>
<feature type="transmembrane region" description="Helical" evidence="2">
    <location>
        <begin position="20"/>
        <end position="45"/>
    </location>
</feature>
<reference evidence="4 5" key="1">
    <citation type="journal article" date="2015" name="Genome Biol.">
        <title>Comparative genomics of Steinernema reveals deeply conserved gene regulatory networks.</title>
        <authorList>
            <person name="Dillman A.R."/>
            <person name="Macchietto M."/>
            <person name="Porter C.F."/>
            <person name="Rogers A."/>
            <person name="Williams B."/>
            <person name="Antoshechkin I."/>
            <person name="Lee M.M."/>
            <person name="Goodwin Z."/>
            <person name="Lu X."/>
            <person name="Lewis E.E."/>
            <person name="Goodrich-Blair H."/>
            <person name="Stock S.P."/>
            <person name="Adams B.J."/>
            <person name="Sternberg P.W."/>
            <person name="Mortazavi A."/>
        </authorList>
    </citation>
    <scope>NUCLEOTIDE SEQUENCE [LARGE SCALE GENOMIC DNA]</scope>
    <source>
        <strain evidence="4 5">ALL</strain>
    </source>
</reference>
<comment type="caution">
    <text evidence="4">The sequence shown here is derived from an EMBL/GenBank/DDBJ whole genome shotgun (WGS) entry which is preliminary data.</text>
</comment>
<dbReference type="GO" id="GO:0016020">
    <property type="term" value="C:membrane"/>
    <property type="evidence" value="ECO:0007669"/>
    <property type="project" value="UniProtKB-SubCell"/>
</dbReference>
<feature type="transmembrane region" description="Helical" evidence="2">
    <location>
        <begin position="343"/>
        <end position="362"/>
    </location>
</feature>
<name>A0A4U5LTX1_STECR</name>
<feature type="transmembrane region" description="Helical" evidence="2">
    <location>
        <begin position="244"/>
        <end position="264"/>
    </location>
</feature>
<protein>
    <recommendedName>
        <fullName evidence="3">Major facilitator superfamily (MFS) profile domain-containing protein</fullName>
    </recommendedName>
</protein>
<evidence type="ECO:0000313" key="5">
    <source>
        <dbReference type="Proteomes" id="UP000298663"/>
    </source>
</evidence>
<accession>A0A4U5LTX1</accession>
<feature type="domain" description="Major facilitator superfamily (MFS) profile" evidence="3">
    <location>
        <begin position="21"/>
        <end position="435"/>
    </location>
</feature>
<dbReference type="PANTHER" id="PTHR45757:SF11">
    <property type="entry name" value="MAJOR FACILITATOR SUPERFAMILY (MFS) PROFILE DOMAIN-CONTAINING PROTEIN"/>
    <property type="match status" value="1"/>
</dbReference>
<keyword evidence="2" id="KW-0812">Transmembrane</keyword>
<comment type="subcellular location">
    <subcellularLocation>
        <location evidence="1">Membrane</location>
        <topology evidence="1">Multi-pass membrane protein</topology>
    </subcellularLocation>
</comment>
<dbReference type="OrthoDB" id="2985014at2759"/>
<dbReference type="SUPFAM" id="SSF103473">
    <property type="entry name" value="MFS general substrate transporter"/>
    <property type="match status" value="1"/>
</dbReference>